<proteinExistence type="predicted"/>
<evidence type="ECO:0000313" key="2">
    <source>
        <dbReference type="Proteomes" id="UP000577707"/>
    </source>
</evidence>
<evidence type="ECO:0000313" key="1">
    <source>
        <dbReference type="EMBL" id="MBB3088292.1"/>
    </source>
</evidence>
<dbReference type="Proteomes" id="UP000577707">
    <property type="component" value="Unassembled WGS sequence"/>
</dbReference>
<protein>
    <recommendedName>
        <fullName evidence="3">Lipoprotein</fullName>
    </recommendedName>
</protein>
<reference evidence="1 2" key="1">
    <citation type="submission" date="2020-08" db="EMBL/GenBank/DDBJ databases">
        <title>Genomic Encyclopedia of Type Strains, Phase III (KMG-III): the genomes of soil and plant-associated and newly described type strains.</title>
        <authorList>
            <person name="Whitman W."/>
        </authorList>
    </citation>
    <scope>NUCLEOTIDE SEQUENCE [LARGE SCALE GENOMIC DNA]</scope>
    <source>
        <strain evidence="1 2">CECT 3302</strain>
    </source>
</reference>
<accession>A0A7W5A261</accession>
<dbReference type="RefSeq" id="WP_183543207.1">
    <property type="nucleotide sequence ID" value="NZ_BMQT01000013.1"/>
</dbReference>
<sequence>MSEQGQPQWPTVVPYVESYSGATRVMTLEMASTAKEKFIAAMPPIVAIDGRDYWVYWGQVSFEIPAERTCHVSVRCEGGQSGGQYSQDLGFRVASALLPPGAEPVRMQYVCHFASGVGSLTMP</sequence>
<keyword evidence="2" id="KW-1185">Reference proteome</keyword>
<gene>
    <name evidence="1" type="ORF">FHS12_001225</name>
</gene>
<evidence type="ECO:0008006" key="3">
    <source>
        <dbReference type="Google" id="ProtNLM"/>
    </source>
</evidence>
<organism evidence="1 2">
    <name type="scientific">Nocardioides albus</name>
    <dbReference type="NCBI Taxonomy" id="1841"/>
    <lineage>
        <taxon>Bacteria</taxon>
        <taxon>Bacillati</taxon>
        <taxon>Actinomycetota</taxon>
        <taxon>Actinomycetes</taxon>
        <taxon>Propionibacteriales</taxon>
        <taxon>Nocardioidaceae</taxon>
        <taxon>Nocardioides</taxon>
    </lineage>
</organism>
<dbReference type="EMBL" id="JACHXG010000002">
    <property type="protein sequence ID" value="MBB3088292.1"/>
    <property type="molecule type" value="Genomic_DNA"/>
</dbReference>
<dbReference type="AlphaFoldDB" id="A0A7W5A261"/>
<comment type="caution">
    <text evidence="1">The sequence shown here is derived from an EMBL/GenBank/DDBJ whole genome shotgun (WGS) entry which is preliminary data.</text>
</comment>
<name>A0A7W5A261_9ACTN</name>